<dbReference type="Pfam" id="PF17259">
    <property type="entry name" value="DUF5325"/>
    <property type="match status" value="1"/>
</dbReference>
<accession>A0A3N5BF67</accession>
<dbReference type="Proteomes" id="UP000276443">
    <property type="component" value="Unassembled WGS sequence"/>
</dbReference>
<evidence type="ECO:0000313" key="2">
    <source>
        <dbReference type="EMBL" id="RPF56133.1"/>
    </source>
</evidence>
<dbReference type="InterPro" id="IPR035211">
    <property type="entry name" value="DUF5325"/>
</dbReference>
<reference evidence="2 3" key="1">
    <citation type="submission" date="2018-11" db="EMBL/GenBank/DDBJ databases">
        <title>Genomic Encyclopedia of Type Strains, Phase IV (KMG-IV): sequencing the most valuable type-strain genomes for metagenomic binning, comparative biology and taxonomic classification.</title>
        <authorList>
            <person name="Goeker M."/>
        </authorList>
    </citation>
    <scope>NUCLEOTIDE SEQUENCE [LARGE SCALE GENOMIC DNA]</scope>
    <source>
        <strain evidence="2 3">DSM 18090</strain>
    </source>
</reference>
<sequence>MSHNQKMFILAVLVVLCFVAAAIIISYRNYWLMGLSLLLGFSLMGLGFKLKRDEQNRQ</sequence>
<comment type="caution">
    <text evidence="2">The sequence shown here is derived from an EMBL/GenBank/DDBJ whole genome shotgun (WGS) entry which is preliminary data.</text>
</comment>
<organism evidence="2 3">
    <name type="scientific">Aquisalibacillus elongatus</name>
    <dbReference type="NCBI Taxonomy" id="485577"/>
    <lineage>
        <taxon>Bacteria</taxon>
        <taxon>Bacillati</taxon>
        <taxon>Bacillota</taxon>
        <taxon>Bacilli</taxon>
        <taxon>Bacillales</taxon>
        <taxon>Bacillaceae</taxon>
        <taxon>Aquisalibacillus</taxon>
    </lineage>
</organism>
<gene>
    <name evidence="2" type="ORF">EDC24_1022</name>
</gene>
<feature type="transmembrane region" description="Helical" evidence="1">
    <location>
        <begin position="7"/>
        <end position="25"/>
    </location>
</feature>
<dbReference type="RefSeq" id="WP_170158464.1">
    <property type="nucleotide sequence ID" value="NZ_RKRF01000007.1"/>
</dbReference>
<protein>
    <submittedName>
        <fullName evidence="2">Uncharacterized protein</fullName>
    </submittedName>
</protein>
<name>A0A3N5BF67_9BACI</name>
<keyword evidence="1" id="KW-0472">Membrane</keyword>
<keyword evidence="1" id="KW-0812">Transmembrane</keyword>
<proteinExistence type="predicted"/>
<dbReference type="EMBL" id="RKRF01000007">
    <property type="protein sequence ID" value="RPF56133.1"/>
    <property type="molecule type" value="Genomic_DNA"/>
</dbReference>
<evidence type="ECO:0000313" key="3">
    <source>
        <dbReference type="Proteomes" id="UP000276443"/>
    </source>
</evidence>
<keyword evidence="1" id="KW-1133">Transmembrane helix</keyword>
<dbReference type="AlphaFoldDB" id="A0A3N5BF67"/>
<feature type="transmembrane region" description="Helical" evidence="1">
    <location>
        <begin position="31"/>
        <end position="48"/>
    </location>
</feature>
<evidence type="ECO:0000256" key="1">
    <source>
        <dbReference type="SAM" id="Phobius"/>
    </source>
</evidence>
<keyword evidence="3" id="KW-1185">Reference proteome</keyword>